<dbReference type="GO" id="GO:0016757">
    <property type="term" value="F:glycosyltransferase activity"/>
    <property type="evidence" value="ECO:0007669"/>
    <property type="project" value="UniProtKB-KW"/>
</dbReference>
<sequence length="686" mass="79457">MPKISVLLPVYNENPAFLNQAIESILAQTVRNFELLLLDDGSDAETATHLDEWASRDARIRTMHLPHQGLTKTLNRGIRAARGEFIARMDGDDIALPYRFEKQIAFLENNLGHALCGSFVQFINETNEGTWVKTYPTEHEGIKRGLVAHNRFTHSSLMFRASLLRALGGYKENWKTAQDYDLVLRAARSYKVANIPEVLLKYRYRESGLSWLGSGKQQERDAIHIRWNAVRNYGYPWWHILYLLRPLIMYAVPKSVKFKIRKRQWERPVILERSESRYIGTSKAIESSQDTVMRTGFFGRLVGLRMTHILNSNLTPIQKLKGLAYIALKQRSPLPCYRDTFSRDAAIAFVDSLRLPFEPFGEWRLSPSNPAPSRFASCFAYFALQELGALNRYTPEQRTEWVRYIKNWQREDDGLFHELEENSKTHDAEYIALQLTSFALEILRAENAAPNYPITWLDTISFPTWLYQRDFSDPWKEGNRILFVGELLLLYVILESRLGTIESREPTSTKRDPIAPRGAWLQDDKLMLHQLMNWLDQTVNQNTGFWGATENYHAMLGAYHQYILYKKLNRRPPYIHTAVTNTLELQYPDGLFRRYGYGGACEDIDAIEILKQGCQFVDRQTQKRTQKVFNTVHARLIAMQREDGGYAYNPYIALTYSGIPLLACARGESDLFSTWFRIKTITRLAS</sequence>
<dbReference type="InterPro" id="IPR008930">
    <property type="entry name" value="Terpenoid_cyclase/PrenylTrfase"/>
</dbReference>
<dbReference type="SUPFAM" id="SSF53448">
    <property type="entry name" value="Nucleotide-diphospho-sugar transferases"/>
    <property type="match status" value="1"/>
</dbReference>
<accession>A0A1F7VFU6</accession>
<dbReference type="PANTHER" id="PTHR43685">
    <property type="entry name" value="GLYCOSYLTRANSFERASE"/>
    <property type="match status" value="1"/>
</dbReference>
<comment type="caution">
    <text evidence="5">The sequence shown here is derived from an EMBL/GenBank/DDBJ whole genome shotgun (WGS) entry which is preliminary data.</text>
</comment>
<dbReference type="PANTHER" id="PTHR43685:SF5">
    <property type="entry name" value="GLYCOSYLTRANSFERASE EPSE-RELATED"/>
    <property type="match status" value="1"/>
</dbReference>
<evidence type="ECO:0000256" key="1">
    <source>
        <dbReference type="ARBA" id="ARBA00006739"/>
    </source>
</evidence>
<keyword evidence="2" id="KW-0328">Glycosyltransferase</keyword>
<dbReference type="InterPro" id="IPR029044">
    <property type="entry name" value="Nucleotide-diphossugar_trans"/>
</dbReference>
<dbReference type="Proteomes" id="UP000176678">
    <property type="component" value="Unassembled WGS sequence"/>
</dbReference>
<dbReference type="InterPro" id="IPR050834">
    <property type="entry name" value="Glycosyltransf_2"/>
</dbReference>
<dbReference type="EMBL" id="MGES01000008">
    <property type="protein sequence ID" value="OGL89301.1"/>
    <property type="molecule type" value="Genomic_DNA"/>
</dbReference>
<comment type="similarity">
    <text evidence="1">Belongs to the glycosyltransferase 2 family.</text>
</comment>
<dbReference type="Pfam" id="PF00535">
    <property type="entry name" value="Glycos_transf_2"/>
    <property type="match status" value="1"/>
</dbReference>
<evidence type="ECO:0000256" key="2">
    <source>
        <dbReference type="ARBA" id="ARBA00022676"/>
    </source>
</evidence>
<dbReference type="AlphaFoldDB" id="A0A1F7VFU6"/>
<evidence type="ECO:0000313" key="5">
    <source>
        <dbReference type="EMBL" id="OGL89301.1"/>
    </source>
</evidence>
<dbReference type="InterPro" id="IPR001173">
    <property type="entry name" value="Glyco_trans_2-like"/>
</dbReference>
<name>A0A1F7VFU6_9BACT</name>
<dbReference type="Gene3D" id="3.90.550.10">
    <property type="entry name" value="Spore Coat Polysaccharide Biosynthesis Protein SpsA, Chain A"/>
    <property type="match status" value="1"/>
</dbReference>
<protein>
    <recommendedName>
        <fullName evidence="4">Glycosyltransferase 2-like domain-containing protein</fullName>
    </recommendedName>
</protein>
<evidence type="ECO:0000259" key="4">
    <source>
        <dbReference type="Pfam" id="PF00535"/>
    </source>
</evidence>
<evidence type="ECO:0000256" key="3">
    <source>
        <dbReference type="ARBA" id="ARBA00022679"/>
    </source>
</evidence>
<keyword evidence="3" id="KW-0808">Transferase</keyword>
<evidence type="ECO:0000313" key="6">
    <source>
        <dbReference type="Proteomes" id="UP000176678"/>
    </source>
</evidence>
<gene>
    <name evidence="5" type="ORF">A3H75_01610</name>
</gene>
<feature type="domain" description="Glycosyltransferase 2-like" evidence="4">
    <location>
        <begin position="5"/>
        <end position="163"/>
    </location>
</feature>
<proteinExistence type="inferred from homology"/>
<reference evidence="5 6" key="1">
    <citation type="journal article" date="2016" name="Nat. Commun.">
        <title>Thousands of microbial genomes shed light on interconnected biogeochemical processes in an aquifer system.</title>
        <authorList>
            <person name="Anantharaman K."/>
            <person name="Brown C.T."/>
            <person name="Hug L.A."/>
            <person name="Sharon I."/>
            <person name="Castelle C.J."/>
            <person name="Probst A.J."/>
            <person name="Thomas B.C."/>
            <person name="Singh A."/>
            <person name="Wilkins M.J."/>
            <person name="Karaoz U."/>
            <person name="Brodie E.L."/>
            <person name="Williams K.H."/>
            <person name="Hubbard S.S."/>
            <person name="Banfield J.F."/>
        </authorList>
    </citation>
    <scope>NUCLEOTIDE SEQUENCE [LARGE SCALE GENOMIC DNA]</scope>
</reference>
<organism evidence="5 6">
    <name type="scientific">Candidatus Uhrbacteria bacterium RIFCSPLOWO2_02_FULL_51_9</name>
    <dbReference type="NCBI Taxonomy" id="1802410"/>
    <lineage>
        <taxon>Bacteria</taxon>
        <taxon>Candidatus Uhriibacteriota</taxon>
    </lineage>
</organism>
<dbReference type="SUPFAM" id="SSF48239">
    <property type="entry name" value="Terpenoid cyclases/Protein prenyltransferases"/>
    <property type="match status" value="1"/>
</dbReference>
<dbReference type="STRING" id="1802410.A3H75_01610"/>